<dbReference type="PIRSF" id="PIRSF028408">
    <property type="entry name" value="UCP028408"/>
    <property type="match status" value="1"/>
</dbReference>
<dbReference type="Proteomes" id="UP000316096">
    <property type="component" value="Unassembled WGS sequence"/>
</dbReference>
<gene>
    <name evidence="3" type="ORF">FB559_2568</name>
</gene>
<feature type="domain" description="Wadjet protein JetD C-terminal" evidence="1">
    <location>
        <begin position="222"/>
        <end position="384"/>
    </location>
</feature>
<evidence type="ECO:0000259" key="1">
    <source>
        <dbReference type="Pfam" id="PF09983"/>
    </source>
</evidence>
<dbReference type="InterPro" id="IPR024537">
    <property type="entry name" value="DUF3322"/>
</dbReference>
<keyword evidence="4" id="KW-1185">Reference proteome</keyword>
<dbReference type="OrthoDB" id="322908at2"/>
<name>A0A543CIT6_9ACTN</name>
<dbReference type="InterPro" id="IPR014544">
    <property type="entry name" value="UCP028408"/>
</dbReference>
<comment type="caution">
    <text evidence="3">The sequence shown here is derived from an EMBL/GenBank/DDBJ whole genome shotgun (WGS) entry which is preliminary data.</text>
</comment>
<feature type="domain" description="DUF3322" evidence="2">
    <location>
        <begin position="6"/>
        <end position="187"/>
    </location>
</feature>
<accession>A0A543CIT6</accession>
<dbReference type="Pfam" id="PF11795">
    <property type="entry name" value="DUF3322"/>
    <property type="match status" value="1"/>
</dbReference>
<evidence type="ECO:0000313" key="3">
    <source>
        <dbReference type="EMBL" id="TQL97001.1"/>
    </source>
</evidence>
<dbReference type="EMBL" id="VFOZ01000001">
    <property type="protein sequence ID" value="TQL97001.1"/>
    <property type="molecule type" value="Genomic_DNA"/>
</dbReference>
<dbReference type="AlphaFoldDB" id="A0A543CIT6"/>
<proteinExistence type="predicted"/>
<sequence>MRDPDHVMDQVRVRYRKNWRDWLLDGTDAQFSFPLATPSAQAIARESDTVGRWMRVWRNWAQAHPHARLRSVTRRTSVGAQEVFTHLDLPTVDDLVVLDDGLASHWRRANFRWSRIRALPGGVVEERLRPWLQQIVNLDDADFEILLQAAKWFTKNPHSGLTIRQVPVPGMHTKWLARNRRLVLACLHITEQPHADEPGEELEQDDLDPLGLKALPVHVDVILADPADRSLVGGLRHLSAPLPEIDALPVHPETIVIVENKESAYLVPDRPRTVIVHSLGNHLNVLDEIGWLDGARHMYWGDLDRAGFTLLSRARARLPHLRSVLMDQVTLEKHRALAVEDKTQTDRPVPNLTDIEAAALTALSTEHGTYLRLEQERLPSPFVLDQLNRTMDKSVAD</sequence>
<protein>
    <recommendedName>
        <fullName evidence="5">Wadjet protein JetD C-terminal domain-containing protein</fullName>
    </recommendedName>
</protein>
<dbReference type="InterPro" id="IPR024534">
    <property type="entry name" value="JetD_C"/>
</dbReference>
<dbReference type="RefSeq" id="WP_141955782.1">
    <property type="nucleotide sequence ID" value="NZ_VFOZ01000001.1"/>
</dbReference>
<dbReference type="Pfam" id="PF09983">
    <property type="entry name" value="JetD_C"/>
    <property type="match status" value="1"/>
</dbReference>
<evidence type="ECO:0000259" key="2">
    <source>
        <dbReference type="Pfam" id="PF11795"/>
    </source>
</evidence>
<organism evidence="3 4">
    <name type="scientific">Actinoallomurus bryophytorum</name>
    <dbReference type="NCBI Taxonomy" id="1490222"/>
    <lineage>
        <taxon>Bacteria</taxon>
        <taxon>Bacillati</taxon>
        <taxon>Actinomycetota</taxon>
        <taxon>Actinomycetes</taxon>
        <taxon>Streptosporangiales</taxon>
        <taxon>Thermomonosporaceae</taxon>
        <taxon>Actinoallomurus</taxon>
    </lineage>
</organism>
<reference evidence="3 4" key="1">
    <citation type="submission" date="2019-06" db="EMBL/GenBank/DDBJ databases">
        <title>Sequencing the genomes of 1000 actinobacteria strains.</title>
        <authorList>
            <person name="Klenk H.-P."/>
        </authorList>
    </citation>
    <scope>NUCLEOTIDE SEQUENCE [LARGE SCALE GENOMIC DNA]</scope>
    <source>
        <strain evidence="3 4">DSM 102200</strain>
    </source>
</reference>
<evidence type="ECO:0000313" key="4">
    <source>
        <dbReference type="Proteomes" id="UP000316096"/>
    </source>
</evidence>
<evidence type="ECO:0008006" key="5">
    <source>
        <dbReference type="Google" id="ProtNLM"/>
    </source>
</evidence>